<dbReference type="AlphaFoldDB" id="A0A0C3BT81"/>
<comment type="similarity">
    <text evidence="1 3">Belongs to the type-B carboxylesterase/lipase family.</text>
</comment>
<reference evidence="6" key="2">
    <citation type="submission" date="2015-01" db="EMBL/GenBank/DDBJ databases">
        <title>Evolutionary Origins and Diversification of the Mycorrhizal Mutualists.</title>
        <authorList>
            <consortium name="DOE Joint Genome Institute"/>
            <consortium name="Mycorrhizal Genomics Consortium"/>
            <person name="Kohler A."/>
            <person name="Kuo A."/>
            <person name="Nagy L.G."/>
            <person name="Floudas D."/>
            <person name="Copeland A."/>
            <person name="Barry K.W."/>
            <person name="Cichocki N."/>
            <person name="Veneault-Fourrey C."/>
            <person name="LaButti K."/>
            <person name="Lindquist E.A."/>
            <person name="Lipzen A."/>
            <person name="Lundell T."/>
            <person name="Morin E."/>
            <person name="Murat C."/>
            <person name="Riley R."/>
            <person name="Ohm R."/>
            <person name="Sun H."/>
            <person name="Tunlid A."/>
            <person name="Henrissat B."/>
            <person name="Grigoriev I.V."/>
            <person name="Hibbett D.S."/>
            <person name="Martin F."/>
        </authorList>
    </citation>
    <scope>NUCLEOTIDE SEQUENCE [LARGE SCALE GENOMIC DNA]</scope>
    <source>
        <strain evidence="6">F 1598</strain>
    </source>
</reference>
<dbReference type="ESTHER" id="9homo-a0a0c3bt81">
    <property type="family name" value="Fungal_carboxylesterase_lipase"/>
</dbReference>
<dbReference type="GO" id="GO:0016787">
    <property type="term" value="F:hydrolase activity"/>
    <property type="evidence" value="ECO:0007669"/>
    <property type="project" value="UniProtKB-KW"/>
</dbReference>
<dbReference type="Pfam" id="PF00135">
    <property type="entry name" value="COesterase"/>
    <property type="match status" value="1"/>
</dbReference>
<evidence type="ECO:0000256" key="3">
    <source>
        <dbReference type="RuleBase" id="RU361235"/>
    </source>
</evidence>
<sequence length="528" mass="58011">MWFLLLSVLALAEQQILSAQAGKAVDLGYATYQSDLSIVPGVTSFLGIRYAASPTGGLRWRAPQAPAKMTEVQNATTQPLQCFQASIAGSSGLSTTNPFRKQSVDKRDTVGVTSEDCLFLNVHVPTSQTSSSPLPVIVYIHGGGYDAGNISVYPVEDFVKASGYGLVAVQIQYRVGLFGFLPVQMVKDGGDLNTGLLDQNFALQWVQRHISLFGGEPSKVTIWGQSAGAGCMLQHMVAHGGRTEPPLFRAILMNSPFLPFQYPFNDPIPETLYSEVVSQVNCTHSVDSLDCLRKVDASLLLDTDTGIGFKNFLGTYSFVPVIDYDFIVERPMETISRGRLNGHTLLVSTNTHEGNIFVPTATLVQNNFTFREYVTQLFPRLNQHQIDQIVNIYSKIGLTAVPDLAAAVMGDSIFVCPAYYSVSAFGQQGRKAMFAVPPAFHAEDLSYEFNTFGIPPTFNNTNFQKAFQDAFLSTAISLNANSHINYVITPEWPDWSQGHTEMLFNKTENNEPVVKTFTTDPEVLERCT</sequence>
<dbReference type="InterPro" id="IPR050309">
    <property type="entry name" value="Type-B_Carboxylest/Lipase"/>
</dbReference>
<dbReference type="PROSITE" id="PS00122">
    <property type="entry name" value="CARBOXYLESTERASE_B_1"/>
    <property type="match status" value="1"/>
</dbReference>
<dbReference type="Proteomes" id="UP000054166">
    <property type="component" value="Unassembled WGS sequence"/>
</dbReference>
<organism evidence="5 6">
    <name type="scientific">Piloderma croceum (strain F 1598)</name>
    <dbReference type="NCBI Taxonomy" id="765440"/>
    <lineage>
        <taxon>Eukaryota</taxon>
        <taxon>Fungi</taxon>
        <taxon>Dikarya</taxon>
        <taxon>Basidiomycota</taxon>
        <taxon>Agaricomycotina</taxon>
        <taxon>Agaricomycetes</taxon>
        <taxon>Agaricomycetidae</taxon>
        <taxon>Atheliales</taxon>
        <taxon>Atheliaceae</taxon>
        <taxon>Piloderma</taxon>
    </lineage>
</organism>
<dbReference type="PANTHER" id="PTHR11559">
    <property type="entry name" value="CARBOXYLESTERASE"/>
    <property type="match status" value="1"/>
</dbReference>
<dbReference type="HOGENOM" id="CLU_006586_10_5_1"/>
<dbReference type="InParanoid" id="A0A0C3BT81"/>
<dbReference type="EC" id="3.1.1.-" evidence="3"/>
<evidence type="ECO:0000313" key="5">
    <source>
        <dbReference type="EMBL" id="KIM80547.1"/>
    </source>
</evidence>
<evidence type="ECO:0000256" key="1">
    <source>
        <dbReference type="ARBA" id="ARBA00005964"/>
    </source>
</evidence>
<dbReference type="Gene3D" id="3.40.50.1820">
    <property type="entry name" value="alpha/beta hydrolase"/>
    <property type="match status" value="1"/>
</dbReference>
<dbReference type="OrthoDB" id="408631at2759"/>
<keyword evidence="2 3" id="KW-0378">Hydrolase</keyword>
<gene>
    <name evidence="5" type="ORF">PILCRDRAFT_72971</name>
</gene>
<feature type="signal peptide" evidence="3">
    <location>
        <begin position="1"/>
        <end position="18"/>
    </location>
</feature>
<keyword evidence="6" id="KW-1185">Reference proteome</keyword>
<reference evidence="5 6" key="1">
    <citation type="submission" date="2014-04" db="EMBL/GenBank/DDBJ databases">
        <authorList>
            <consortium name="DOE Joint Genome Institute"/>
            <person name="Kuo A."/>
            <person name="Tarkka M."/>
            <person name="Buscot F."/>
            <person name="Kohler A."/>
            <person name="Nagy L.G."/>
            <person name="Floudas D."/>
            <person name="Copeland A."/>
            <person name="Barry K.W."/>
            <person name="Cichocki N."/>
            <person name="Veneault-Fourrey C."/>
            <person name="LaButti K."/>
            <person name="Lindquist E.A."/>
            <person name="Lipzen A."/>
            <person name="Lundell T."/>
            <person name="Morin E."/>
            <person name="Murat C."/>
            <person name="Sun H."/>
            <person name="Tunlid A."/>
            <person name="Henrissat B."/>
            <person name="Grigoriev I.V."/>
            <person name="Hibbett D.S."/>
            <person name="Martin F."/>
            <person name="Nordberg H.P."/>
            <person name="Cantor M.N."/>
            <person name="Hua S.X."/>
        </authorList>
    </citation>
    <scope>NUCLEOTIDE SEQUENCE [LARGE SCALE GENOMIC DNA]</scope>
    <source>
        <strain evidence="5 6">F 1598</strain>
    </source>
</reference>
<dbReference type="InterPro" id="IPR019826">
    <property type="entry name" value="Carboxylesterase_B_AS"/>
</dbReference>
<dbReference type="EMBL" id="KN833003">
    <property type="protein sequence ID" value="KIM80547.1"/>
    <property type="molecule type" value="Genomic_DNA"/>
</dbReference>
<name>A0A0C3BT81_PILCF</name>
<protein>
    <recommendedName>
        <fullName evidence="3">Carboxylic ester hydrolase</fullName>
        <ecNumber evidence="3">3.1.1.-</ecNumber>
    </recommendedName>
</protein>
<dbReference type="STRING" id="765440.A0A0C3BT81"/>
<evidence type="ECO:0000313" key="6">
    <source>
        <dbReference type="Proteomes" id="UP000054166"/>
    </source>
</evidence>
<feature type="chain" id="PRO_5005111248" description="Carboxylic ester hydrolase" evidence="3">
    <location>
        <begin position="19"/>
        <end position="528"/>
    </location>
</feature>
<feature type="domain" description="Carboxylesterase type B" evidence="4">
    <location>
        <begin position="41"/>
        <end position="503"/>
    </location>
</feature>
<evidence type="ECO:0000256" key="2">
    <source>
        <dbReference type="ARBA" id="ARBA00022801"/>
    </source>
</evidence>
<dbReference type="SUPFAM" id="SSF53474">
    <property type="entry name" value="alpha/beta-Hydrolases"/>
    <property type="match status" value="1"/>
</dbReference>
<evidence type="ECO:0000259" key="4">
    <source>
        <dbReference type="Pfam" id="PF00135"/>
    </source>
</evidence>
<accession>A0A0C3BT81</accession>
<dbReference type="InterPro" id="IPR029058">
    <property type="entry name" value="AB_hydrolase_fold"/>
</dbReference>
<proteinExistence type="inferred from homology"/>
<dbReference type="InterPro" id="IPR002018">
    <property type="entry name" value="CarbesteraseB"/>
</dbReference>
<keyword evidence="3" id="KW-0732">Signal</keyword>